<evidence type="ECO:0000313" key="5">
    <source>
        <dbReference type="EMBL" id="SPC34692.1"/>
    </source>
</evidence>
<dbReference type="GO" id="GO:0004030">
    <property type="term" value="F:aldehyde dehydrogenase [NAD(P)+] activity"/>
    <property type="evidence" value="ECO:0007669"/>
    <property type="project" value="InterPro"/>
</dbReference>
<keyword evidence="3 5" id="KW-0560">Oxidoreductase</keyword>
<dbReference type="KEGG" id="ncv:NCAV_1527"/>
<reference evidence="6" key="1">
    <citation type="submission" date="2018-01" db="EMBL/GenBank/DDBJ databases">
        <authorList>
            <person name="Kerou L M."/>
        </authorList>
    </citation>
    <scope>NUCLEOTIDE SEQUENCE [LARGE SCALE GENOMIC DNA]</scope>
    <source>
        <strain evidence="6">SCU2</strain>
    </source>
</reference>
<evidence type="ECO:0000256" key="2">
    <source>
        <dbReference type="ARBA" id="ARBA00022857"/>
    </source>
</evidence>
<dbReference type="InterPro" id="IPR016161">
    <property type="entry name" value="Ald_DH/histidinol_DH"/>
</dbReference>
<dbReference type="InterPro" id="IPR016160">
    <property type="entry name" value="Ald_DH_CS_CYS"/>
</dbReference>
<dbReference type="PROSITE" id="PS00070">
    <property type="entry name" value="ALDEHYDE_DEHYDR_CYS"/>
    <property type="match status" value="1"/>
</dbReference>
<dbReference type="SUPFAM" id="SSF53720">
    <property type="entry name" value="ALDH-like"/>
    <property type="match status" value="1"/>
</dbReference>
<proteinExistence type="inferred from homology"/>
<dbReference type="FunFam" id="3.40.309.10:FF:000010">
    <property type="entry name" value="Gamma-aminobutyraldehyde dehydrogenase"/>
    <property type="match status" value="1"/>
</dbReference>
<organism evidence="5 6">
    <name type="scientific">Candidatus Nitrosocaldus cavascurensis</name>
    <dbReference type="NCBI Taxonomy" id="2058097"/>
    <lineage>
        <taxon>Archaea</taxon>
        <taxon>Nitrososphaerota</taxon>
        <taxon>Nitrososphaeria</taxon>
        <taxon>Candidatus Nitrosocaldales</taxon>
        <taxon>Candidatus Nitrosocaldaceae</taxon>
        <taxon>Candidatus Nitrosocaldus</taxon>
    </lineage>
</organism>
<dbReference type="PANTHER" id="PTHR43217:SF1">
    <property type="entry name" value="SUCCINATE SEMIALDEHYDE DEHYDROGENASE [NAD(P)+] SAD"/>
    <property type="match status" value="1"/>
</dbReference>
<dbReference type="Pfam" id="PF00171">
    <property type="entry name" value="Aldedh"/>
    <property type="match status" value="1"/>
</dbReference>
<dbReference type="InterPro" id="IPR016163">
    <property type="entry name" value="Ald_DH_C"/>
</dbReference>
<sequence length="465" mass="51582">MGSNRILTINPASEEVIGEHDTMSMDEVIARVKKAKEAFQLWRRDAHRRASVLYEIASILRKEKEHLARVATMEMGKTIREARAEVEKCAWTIEYFADNGEHFIDDEVTVTDARKTFIAFEPLGVIGSIMPWNFPYWQSIRFAAPALMAGNTIVMKPSSITPQCGKELERIFSSVDNLGIFSVVIGDGRVGEMLIDSPVDAVTFTGSVEVGAKVASRAAMHVKKCVLELGGSDPFIVLDDADVEKASSAAVKGRFINNGQSCIASKRFIVMRSVAKEFIEAFARKAERMKVGDPMHEDTELGPLVNKHALEYIDGIVKETVKEGGGEVLIGGERIGSKGYYYAPTILTNVKERMRIVREEVFGPVAPIMVVDDEKEAIRLANDSEFGLGASVWTTDLDRAERVARAIEAGLVTVNNVVVSDPRVPFGGVKKSGFGRELSRYGMLEFMNIKTVRFYDQLIHYHHVE</sequence>
<evidence type="ECO:0000256" key="1">
    <source>
        <dbReference type="ARBA" id="ARBA00009986"/>
    </source>
</evidence>
<dbReference type="Gene3D" id="3.40.309.10">
    <property type="entry name" value="Aldehyde Dehydrogenase, Chain A, domain 2"/>
    <property type="match status" value="1"/>
</dbReference>
<dbReference type="RefSeq" id="WP_103286698.1">
    <property type="nucleotide sequence ID" value="NZ_LT981265.1"/>
</dbReference>
<keyword evidence="2" id="KW-0521">NADP</keyword>
<dbReference type="InterPro" id="IPR015590">
    <property type="entry name" value="Aldehyde_DH_dom"/>
</dbReference>
<dbReference type="InterPro" id="IPR016162">
    <property type="entry name" value="Ald_DH_N"/>
</dbReference>
<evidence type="ECO:0000313" key="6">
    <source>
        <dbReference type="Proteomes" id="UP000236248"/>
    </source>
</evidence>
<dbReference type="PANTHER" id="PTHR43217">
    <property type="entry name" value="SUCCINATE SEMIALDEHYDE DEHYDROGENASE [NAD(P)+] SAD"/>
    <property type="match status" value="1"/>
</dbReference>
<name>A0A2K5ASS5_9ARCH</name>
<dbReference type="InterPro" id="IPR047110">
    <property type="entry name" value="GABD/Sad-like"/>
</dbReference>
<accession>A0A2K5ASS5</accession>
<dbReference type="Proteomes" id="UP000236248">
    <property type="component" value="Chromosome NCAV"/>
</dbReference>
<dbReference type="EC" id="1.2.1.16" evidence="5"/>
<dbReference type="GeneID" id="41595518"/>
<feature type="domain" description="Aldehyde dehydrogenase" evidence="4">
    <location>
        <begin position="4"/>
        <end position="452"/>
    </location>
</feature>
<dbReference type="AlphaFoldDB" id="A0A2K5ASS5"/>
<dbReference type="Gene3D" id="3.40.605.10">
    <property type="entry name" value="Aldehyde Dehydrogenase, Chain A, domain 1"/>
    <property type="match status" value="1"/>
</dbReference>
<evidence type="ECO:0000256" key="3">
    <source>
        <dbReference type="ARBA" id="ARBA00023002"/>
    </source>
</evidence>
<dbReference type="GO" id="GO:0004777">
    <property type="term" value="F:succinate-semialdehyde dehydrogenase (NAD+) activity"/>
    <property type="evidence" value="ECO:0007669"/>
    <property type="project" value="TreeGrafter"/>
</dbReference>
<comment type="similarity">
    <text evidence="1">Belongs to the aldehyde dehydrogenase family.</text>
</comment>
<evidence type="ECO:0000259" key="4">
    <source>
        <dbReference type="Pfam" id="PF00171"/>
    </source>
</evidence>
<keyword evidence="6" id="KW-1185">Reference proteome</keyword>
<protein>
    <submittedName>
        <fullName evidence="5">Succinate-semialdehyde dehydrogenase</fullName>
        <ecNumber evidence="5">1.2.1.16</ecNumber>
    </submittedName>
</protein>
<gene>
    <name evidence="5" type="primary">gabD</name>
    <name evidence="5" type="ORF">NCAV_1527</name>
</gene>
<dbReference type="CDD" id="cd07100">
    <property type="entry name" value="ALDH_SSADH1_GabD1"/>
    <property type="match status" value="1"/>
</dbReference>
<dbReference type="EMBL" id="LT981265">
    <property type="protein sequence ID" value="SPC34692.1"/>
    <property type="molecule type" value="Genomic_DNA"/>
</dbReference>
<dbReference type="InterPro" id="IPR044148">
    <property type="entry name" value="ALDH_GabD1-like"/>
</dbReference>